<evidence type="ECO:0000256" key="3">
    <source>
        <dbReference type="SAM" id="MobiDB-lite"/>
    </source>
</evidence>
<sequence length="353" mass="41408">MSDRTNSFLKFIEDVITKKIVYHLFDDEVEFLGCVFLSYLLALEITCSCFHDFIDKDLIDLVLPDCLIEDEDFIKRSRSTLGEEVDHYIEPTEFEIQEMNVRVNEDPSDGEDEHNETYHGKITGRPKKKRIRASRESNSSTKISRVEIPTTCYNCGQPRHNKKGCKNETIPKPPKFKEKADRLKKIVANENSNVIDDEDLPSFWEGNFGPQISKLNADLEQFHLCLKEEMVADLRYFNSLEHEVDTLKSQLETQKTQFLNEIDRLSREYYYADHMNAILGIYTDLDEFTDLQCDYVETWEKCEHLEKELSKSRTMSKSFESLQKHAINLELDLQHCKEKIKHDKSFKENQSNC</sequence>
<evidence type="ECO:0000313" key="6">
    <source>
        <dbReference type="Proteomes" id="UP001151760"/>
    </source>
</evidence>
<evidence type="ECO:0000313" key="5">
    <source>
        <dbReference type="EMBL" id="GJT75498.1"/>
    </source>
</evidence>
<name>A0ABQ5GJ68_9ASTR</name>
<keyword evidence="1" id="KW-0479">Metal-binding</keyword>
<comment type="caution">
    <text evidence="5">The sequence shown here is derived from an EMBL/GenBank/DDBJ whole genome shotgun (WGS) entry which is preliminary data.</text>
</comment>
<dbReference type="Proteomes" id="UP001151760">
    <property type="component" value="Unassembled WGS sequence"/>
</dbReference>
<accession>A0ABQ5GJ68</accession>
<keyword evidence="1" id="KW-0862">Zinc</keyword>
<feature type="region of interest" description="Disordered" evidence="3">
    <location>
        <begin position="105"/>
        <end position="140"/>
    </location>
</feature>
<evidence type="ECO:0000259" key="4">
    <source>
        <dbReference type="PROSITE" id="PS50158"/>
    </source>
</evidence>
<keyword evidence="2" id="KW-0175">Coiled coil</keyword>
<evidence type="ECO:0000256" key="2">
    <source>
        <dbReference type="SAM" id="Coils"/>
    </source>
</evidence>
<evidence type="ECO:0000256" key="1">
    <source>
        <dbReference type="PROSITE-ProRule" id="PRU00047"/>
    </source>
</evidence>
<feature type="compositionally biased region" description="Basic residues" evidence="3">
    <location>
        <begin position="122"/>
        <end position="132"/>
    </location>
</feature>
<dbReference type="PROSITE" id="PS50158">
    <property type="entry name" value="ZF_CCHC"/>
    <property type="match status" value="1"/>
</dbReference>
<keyword evidence="6" id="KW-1185">Reference proteome</keyword>
<protein>
    <submittedName>
        <fullName evidence="5">Integrase, catalytic region, zinc finger, CCHC-type containing protein</fullName>
    </submittedName>
</protein>
<reference evidence="5" key="1">
    <citation type="journal article" date="2022" name="Int. J. Mol. Sci.">
        <title>Draft Genome of Tanacetum Coccineum: Genomic Comparison of Closely Related Tanacetum-Family Plants.</title>
        <authorList>
            <person name="Yamashiro T."/>
            <person name="Shiraishi A."/>
            <person name="Nakayama K."/>
            <person name="Satake H."/>
        </authorList>
    </citation>
    <scope>NUCLEOTIDE SEQUENCE</scope>
</reference>
<keyword evidence="1" id="KW-0863">Zinc-finger</keyword>
<proteinExistence type="predicted"/>
<dbReference type="EMBL" id="BQNB010018536">
    <property type="protein sequence ID" value="GJT75498.1"/>
    <property type="molecule type" value="Genomic_DNA"/>
</dbReference>
<gene>
    <name evidence="5" type="ORF">Tco_1042223</name>
</gene>
<reference evidence="5" key="2">
    <citation type="submission" date="2022-01" db="EMBL/GenBank/DDBJ databases">
        <authorList>
            <person name="Yamashiro T."/>
            <person name="Shiraishi A."/>
            <person name="Satake H."/>
            <person name="Nakayama K."/>
        </authorList>
    </citation>
    <scope>NUCLEOTIDE SEQUENCE</scope>
</reference>
<organism evidence="5 6">
    <name type="scientific">Tanacetum coccineum</name>
    <dbReference type="NCBI Taxonomy" id="301880"/>
    <lineage>
        <taxon>Eukaryota</taxon>
        <taxon>Viridiplantae</taxon>
        <taxon>Streptophyta</taxon>
        <taxon>Embryophyta</taxon>
        <taxon>Tracheophyta</taxon>
        <taxon>Spermatophyta</taxon>
        <taxon>Magnoliopsida</taxon>
        <taxon>eudicotyledons</taxon>
        <taxon>Gunneridae</taxon>
        <taxon>Pentapetalae</taxon>
        <taxon>asterids</taxon>
        <taxon>campanulids</taxon>
        <taxon>Asterales</taxon>
        <taxon>Asteraceae</taxon>
        <taxon>Asteroideae</taxon>
        <taxon>Anthemideae</taxon>
        <taxon>Anthemidinae</taxon>
        <taxon>Tanacetum</taxon>
    </lineage>
</organism>
<dbReference type="InterPro" id="IPR001878">
    <property type="entry name" value="Znf_CCHC"/>
</dbReference>
<feature type="domain" description="CCHC-type" evidence="4">
    <location>
        <begin position="152"/>
        <end position="167"/>
    </location>
</feature>
<feature type="coiled-coil region" evidence="2">
    <location>
        <begin position="237"/>
        <end position="268"/>
    </location>
</feature>